<dbReference type="HOGENOM" id="CLU_1653325_0_0_1"/>
<gene>
    <name evidence="2" type="ORF">AG1IA_09462</name>
</gene>
<accession>L8WI79</accession>
<comment type="caution">
    <text evidence="2">The sequence shown here is derived from an EMBL/GenBank/DDBJ whole genome shotgun (WGS) entry which is preliminary data.</text>
</comment>
<keyword evidence="3" id="KW-1185">Reference proteome</keyword>
<proteinExistence type="predicted"/>
<feature type="region of interest" description="Disordered" evidence="1">
    <location>
        <begin position="83"/>
        <end position="146"/>
    </location>
</feature>
<organism evidence="2 3">
    <name type="scientific">Thanatephorus cucumeris (strain AG1-IA)</name>
    <name type="common">Rice sheath blight fungus</name>
    <name type="synonym">Rhizoctonia solani</name>
    <dbReference type="NCBI Taxonomy" id="983506"/>
    <lineage>
        <taxon>Eukaryota</taxon>
        <taxon>Fungi</taxon>
        <taxon>Dikarya</taxon>
        <taxon>Basidiomycota</taxon>
        <taxon>Agaricomycotina</taxon>
        <taxon>Agaricomycetes</taxon>
        <taxon>Cantharellales</taxon>
        <taxon>Ceratobasidiaceae</taxon>
        <taxon>Rhizoctonia</taxon>
        <taxon>Rhizoctonia solani AG-1</taxon>
    </lineage>
</organism>
<dbReference type="STRING" id="983506.L8WI79"/>
<evidence type="ECO:0000256" key="1">
    <source>
        <dbReference type="SAM" id="MobiDB-lite"/>
    </source>
</evidence>
<feature type="compositionally biased region" description="Acidic residues" evidence="1">
    <location>
        <begin position="137"/>
        <end position="146"/>
    </location>
</feature>
<dbReference type="Proteomes" id="UP000011668">
    <property type="component" value="Unassembled WGS sequence"/>
</dbReference>
<dbReference type="EMBL" id="AFRT01003286">
    <property type="protein sequence ID" value="ELU36508.1"/>
    <property type="molecule type" value="Genomic_DNA"/>
</dbReference>
<evidence type="ECO:0000313" key="2">
    <source>
        <dbReference type="EMBL" id="ELU36508.1"/>
    </source>
</evidence>
<evidence type="ECO:0000313" key="3">
    <source>
        <dbReference type="Proteomes" id="UP000011668"/>
    </source>
</evidence>
<feature type="region of interest" description="Disordered" evidence="1">
    <location>
        <begin position="1"/>
        <end position="22"/>
    </location>
</feature>
<protein>
    <submittedName>
        <fullName evidence="2">Procyclic acidic repetitive domain-containing protein</fullName>
    </submittedName>
</protein>
<name>L8WI79_THACA</name>
<feature type="compositionally biased region" description="Acidic residues" evidence="1">
    <location>
        <begin position="107"/>
        <end position="125"/>
    </location>
</feature>
<dbReference type="AlphaFoldDB" id="L8WI79"/>
<sequence length="160" mass="17723">MIATADARNSLLAKKSAEKEASALNRERLIRELLRVTEWRSKSGVGAFPRTGGQESVPDELLQYYLTPFPEYVGTFPSALDLITRHLESTPEPEPEPLKEPQPESELAPESEPETALEPEAETEPVVDPSTPMVKTEEDDAIMNDSEEAGVYPVVVILIY</sequence>
<reference evidence="2 3" key="1">
    <citation type="journal article" date="2013" name="Nat. Commun.">
        <title>The evolution and pathogenic mechanisms of the rice sheath blight pathogen.</title>
        <authorList>
            <person name="Zheng A."/>
            <person name="Lin R."/>
            <person name="Xu L."/>
            <person name="Qin P."/>
            <person name="Tang C."/>
            <person name="Ai P."/>
            <person name="Zhang D."/>
            <person name="Liu Y."/>
            <person name="Sun Z."/>
            <person name="Feng H."/>
            <person name="Wang Y."/>
            <person name="Chen Y."/>
            <person name="Liang X."/>
            <person name="Fu R."/>
            <person name="Li Q."/>
            <person name="Zhang J."/>
            <person name="Yu X."/>
            <person name="Xie Z."/>
            <person name="Ding L."/>
            <person name="Guan P."/>
            <person name="Tang J."/>
            <person name="Liang Y."/>
            <person name="Wang S."/>
            <person name="Deng Q."/>
            <person name="Li S."/>
            <person name="Zhu J."/>
            <person name="Wang L."/>
            <person name="Liu H."/>
            <person name="Li P."/>
        </authorList>
    </citation>
    <scope>NUCLEOTIDE SEQUENCE [LARGE SCALE GENOMIC DNA]</scope>
    <source>
        <strain evidence="3">AG-1 IA</strain>
    </source>
</reference>